<organism evidence="1 2">
    <name type="scientific">Aliivibrio fischeri</name>
    <name type="common">Vibrio fischeri</name>
    <dbReference type="NCBI Taxonomy" id="668"/>
    <lineage>
        <taxon>Bacteria</taxon>
        <taxon>Pseudomonadati</taxon>
        <taxon>Pseudomonadota</taxon>
        <taxon>Gammaproteobacteria</taxon>
        <taxon>Vibrionales</taxon>
        <taxon>Vibrionaceae</taxon>
        <taxon>Aliivibrio</taxon>
    </lineage>
</organism>
<sequence length="83" mass="9263">MEKNSERPVIIIQPDMAPITLREYAQRHGITLEAVRAQVHRGSIPSLQIGKGSTIYVNQAQMIMSSLEAAGWDVKTPKEIYKA</sequence>
<gene>
    <name evidence="1" type="ORF">AFI02nite_05910</name>
</gene>
<evidence type="ECO:0000313" key="2">
    <source>
        <dbReference type="Proteomes" id="UP000321787"/>
    </source>
</evidence>
<comment type="caution">
    <text evidence="1">The sequence shown here is derived from an EMBL/GenBank/DDBJ whole genome shotgun (WGS) entry which is preliminary data.</text>
</comment>
<evidence type="ECO:0000313" key="1">
    <source>
        <dbReference type="EMBL" id="GEK12555.1"/>
    </source>
</evidence>
<reference evidence="1 2" key="1">
    <citation type="submission" date="2019-07" db="EMBL/GenBank/DDBJ databases">
        <title>Whole genome shotgun sequence of Aliivibrio fischeri NBRC 101058.</title>
        <authorList>
            <person name="Hosoyama A."/>
            <person name="Uohara A."/>
            <person name="Ohji S."/>
            <person name="Ichikawa N."/>
        </authorList>
    </citation>
    <scope>NUCLEOTIDE SEQUENCE [LARGE SCALE GENOMIC DNA]</scope>
    <source>
        <strain evidence="1 2">NBRC 101058</strain>
    </source>
</reference>
<proteinExistence type="predicted"/>
<dbReference type="RefSeq" id="WP_063643813.1">
    <property type="nucleotide sequence ID" value="NZ_BJTZ01000002.1"/>
</dbReference>
<dbReference type="AlphaFoldDB" id="A0A510UHV5"/>
<dbReference type="Proteomes" id="UP000321787">
    <property type="component" value="Unassembled WGS sequence"/>
</dbReference>
<evidence type="ECO:0008006" key="3">
    <source>
        <dbReference type="Google" id="ProtNLM"/>
    </source>
</evidence>
<protein>
    <recommendedName>
        <fullName evidence="3">DNA-binding protein</fullName>
    </recommendedName>
</protein>
<name>A0A510UHV5_ALIFS</name>
<dbReference type="EMBL" id="BJTZ01000002">
    <property type="protein sequence ID" value="GEK12555.1"/>
    <property type="molecule type" value="Genomic_DNA"/>
</dbReference>
<accession>A0A510UHV5</accession>